<sequence length="200" mass="21536">MRIDEVADETTTSLEGHFLIAMPGIEGEPFERTVIYLCAHSASGAMGFIINKPQSTSFPELLTQLGIVESEDDIRRPEGSMEVSVCRGGPVEQSRGFVLHSADYDSESTVTVDDEIALTPTTDILRAMSQGIGPKTAIMALGYSGWAPGQLEQEIAQNGWLTCKADLSIIFSNALENKYDQALALLGIQQAFLNAEAGHA</sequence>
<dbReference type="HAMAP" id="MF_00758">
    <property type="entry name" value="UPF0301"/>
    <property type="match status" value="1"/>
</dbReference>
<dbReference type="Pfam" id="PF02622">
    <property type="entry name" value="DUF179"/>
    <property type="match status" value="1"/>
</dbReference>
<evidence type="ECO:0000256" key="1">
    <source>
        <dbReference type="ARBA" id="ARBA00009600"/>
    </source>
</evidence>
<evidence type="ECO:0000313" key="3">
    <source>
        <dbReference type="EMBL" id="BAT30782.1"/>
    </source>
</evidence>
<dbReference type="Gene3D" id="3.40.1740.10">
    <property type="entry name" value="VC0467-like"/>
    <property type="match status" value="1"/>
</dbReference>
<name>A0A0P0Z892_9HYPH</name>
<reference evidence="3" key="1">
    <citation type="journal article" date="2015" name="Proc. Natl. Acad. Sci. U.S.A.">
        <title>Bacterial clade with the ribosomal RNA operon on a small plasmid rather than the chromosome.</title>
        <authorList>
            <person name="Anda M."/>
            <person name="Ohtsubo Y."/>
            <person name="Okubo T."/>
            <person name="Sugawara M."/>
            <person name="Nagata Y."/>
            <person name="Tsuda M."/>
            <person name="Minamisawa K."/>
            <person name="Mitsui H."/>
        </authorList>
    </citation>
    <scope>NUCLEOTIDE SEQUENCE</scope>
    <source>
        <strain evidence="3">DSM 15513</strain>
    </source>
</reference>
<dbReference type="EMBL" id="LC066395">
    <property type="protein sequence ID" value="BAT30782.1"/>
    <property type="molecule type" value="Genomic_DNA"/>
</dbReference>
<proteinExistence type="inferred from homology"/>
<organism evidence="3">
    <name type="scientific">Fulvimarina pelagi</name>
    <dbReference type="NCBI Taxonomy" id="217511"/>
    <lineage>
        <taxon>Bacteria</taxon>
        <taxon>Pseudomonadati</taxon>
        <taxon>Pseudomonadota</taxon>
        <taxon>Alphaproteobacteria</taxon>
        <taxon>Hyphomicrobiales</taxon>
        <taxon>Aurantimonadaceae</taxon>
        <taxon>Fulvimarina</taxon>
    </lineage>
</organism>
<evidence type="ECO:0000256" key="2">
    <source>
        <dbReference type="HAMAP-Rule" id="MF_00758"/>
    </source>
</evidence>
<dbReference type="PANTHER" id="PTHR30327:SF1">
    <property type="entry name" value="UPF0301 PROTEIN YQGE"/>
    <property type="match status" value="1"/>
</dbReference>
<dbReference type="NCBIfam" id="NF001268">
    <property type="entry name" value="PRK00228.1-4"/>
    <property type="match status" value="1"/>
</dbReference>
<dbReference type="PANTHER" id="PTHR30327">
    <property type="entry name" value="UNCHARACTERIZED PROTEIN YQGE"/>
    <property type="match status" value="1"/>
</dbReference>
<accession>A0A0P0Z892</accession>
<protein>
    <recommendedName>
        <fullName evidence="2">UPF0301 protein</fullName>
    </recommendedName>
</protein>
<dbReference type="RefSeq" id="WP_007067750.1">
    <property type="nucleotide sequence ID" value="NZ_BBWO01000012.1"/>
</dbReference>
<dbReference type="GO" id="GO:0005829">
    <property type="term" value="C:cytosol"/>
    <property type="evidence" value="ECO:0007669"/>
    <property type="project" value="TreeGrafter"/>
</dbReference>
<dbReference type="InterPro" id="IPR003774">
    <property type="entry name" value="AlgH-like"/>
</dbReference>
<dbReference type="NCBIfam" id="NF001266">
    <property type="entry name" value="PRK00228.1-1"/>
    <property type="match status" value="1"/>
</dbReference>
<comment type="similarity">
    <text evidence="1 2">Belongs to the UPF0301 (AlgH) family.</text>
</comment>
<dbReference type="AlphaFoldDB" id="A0A0P0Z892"/>
<dbReference type="SUPFAM" id="SSF143456">
    <property type="entry name" value="VC0467-like"/>
    <property type="match status" value="1"/>
</dbReference>